<organism evidence="2 3">
    <name type="scientific">Sesamum indicum</name>
    <name type="common">Oriental sesame</name>
    <name type="synonym">Sesamum orientale</name>
    <dbReference type="NCBI Taxonomy" id="4182"/>
    <lineage>
        <taxon>Eukaryota</taxon>
        <taxon>Viridiplantae</taxon>
        <taxon>Streptophyta</taxon>
        <taxon>Embryophyta</taxon>
        <taxon>Tracheophyta</taxon>
        <taxon>Spermatophyta</taxon>
        <taxon>Magnoliopsida</taxon>
        <taxon>eudicotyledons</taxon>
        <taxon>Gunneridae</taxon>
        <taxon>Pentapetalae</taxon>
        <taxon>asterids</taxon>
        <taxon>lamiids</taxon>
        <taxon>Lamiales</taxon>
        <taxon>Pedaliaceae</taxon>
        <taxon>Sesamum</taxon>
    </lineage>
</organism>
<sequence>MSVCMYKTLFYSRENLYYPQLNISMSSPRTVAVCVFVFVCLFVSECKGVDEGYKPAPTCARLECPPYKLVHTQKEFEIRSYDEGLWLSSPEITALTYKEGASKGFRILFSYYKGNNTERVTINMTAPVLIDIGQHSTFTVYFYVPKKYQTGTPLPTPLTDQIKKVTLPKFKYTAVRRFDGPILDFSIRAAIAALQKSLQGTPYQRAADGPFTVAGYNSPRQLTHRVNEIWVGFN</sequence>
<name>A0A6I9T328_SESIN</name>
<dbReference type="GeneID" id="105161908"/>
<dbReference type="FunFam" id="3.20.80.10:FF:000002">
    <property type="entry name" value="Heme-binding protein 2"/>
    <property type="match status" value="1"/>
</dbReference>
<keyword evidence="2" id="KW-1185">Reference proteome</keyword>
<dbReference type="AlphaFoldDB" id="A0A6I9T328"/>
<dbReference type="OrthoDB" id="6424451at2759"/>
<dbReference type="InterPro" id="IPR006917">
    <property type="entry name" value="SOUL_heme-bd"/>
</dbReference>
<dbReference type="Proteomes" id="UP000504604">
    <property type="component" value="Linkage group LG5"/>
</dbReference>
<dbReference type="KEGG" id="sind:105161908"/>
<gene>
    <name evidence="3" type="primary">LOC105161908</name>
</gene>
<protein>
    <submittedName>
        <fullName evidence="3">Heme-binding protein 2-like</fullName>
    </submittedName>
</protein>
<dbReference type="PANTHER" id="PTHR11220">
    <property type="entry name" value="HEME-BINDING PROTEIN-RELATED"/>
    <property type="match status" value="1"/>
</dbReference>
<accession>A0A6I9T328</accession>
<evidence type="ECO:0000256" key="1">
    <source>
        <dbReference type="ARBA" id="ARBA00009817"/>
    </source>
</evidence>
<dbReference type="Pfam" id="PF04832">
    <property type="entry name" value="SOUL"/>
    <property type="match status" value="1"/>
</dbReference>
<reference evidence="3" key="1">
    <citation type="submission" date="2025-08" db="UniProtKB">
        <authorList>
            <consortium name="RefSeq"/>
        </authorList>
    </citation>
    <scope>IDENTIFICATION</scope>
</reference>
<proteinExistence type="inferred from homology"/>
<evidence type="ECO:0000313" key="2">
    <source>
        <dbReference type="Proteomes" id="UP000504604"/>
    </source>
</evidence>
<dbReference type="Gene3D" id="3.20.80.10">
    <property type="entry name" value="Regulatory factor, effector binding domain"/>
    <property type="match status" value="1"/>
</dbReference>
<dbReference type="RefSeq" id="XP_011078066.1">
    <property type="nucleotide sequence ID" value="XM_011079764.2"/>
</dbReference>
<dbReference type="InParanoid" id="A0A6I9T328"/>
<evidence type="ECO:0000313" key="3">
    <source>
        <dbReference type="RefSeq" id="XP_011078066.1"/>
    </source>
</evidence>
<dbReference type="SUPFAM" id="SSF55136">
    <property type="entry name" value="Probable bacterial effector-binding domain"/>
    <property type="match status" value="1"/>
</dbReference>
<comment type="similarity">
    <text evidence="1">Belongs to the HEBP family.</text>
</comment>
<dbReference type="PANTHER" id="PTHR11220:SF59">
    <property type="entry name" value="HEME-BINDING PROTEIN 2-LIKE"/>
    <property type="match status" value="1"/>
</dbReference>
<dbReference type="InterPro" id="IPR011256">
    <property type="entry name" value="Reg_factor_effector_dom_sf"/>
</dbReference>